<feature type="chain" id="PRO_5039190218" evidence="6">
    <location>
        <begin position="17"/>
        <end position="193"/>
    </location>
</feature>
<dbReference type="CDD" id="cd02966">
    <property type="entry name" value="TlpA_like_family"/>
    <property type="match status" value="1"/>
</dbReference>
<dbReference type="PROSITE" id="PS00194">
    <property type="entry name" value="THIOREDOXIN_1"/>
    <property type="match status" value="1"/>
</dbReference>
<dbReference type="GO" id="GO:0030313">
    <property type="term" value="C:cell envelope"/>
    <property type="evidence" value="ECO:0007669"/>
    <property type="project" value="UniProtKB-SubCell"/>
</dbReference>
<dbReference type="EMBL" id="BMGC01000003">
    <property type="protein sequence ID" value="GGB21615.1"/>
    <property type="molecule type" value="Genomic_DNA"/>
</dbReference>
<dbReference type="InterPro" id="IPR013740">
    <property type="entry name" value="Redoxin"/>
</dbReference>
<reference evidence="8" key="2">
    <citation type="submission" date="2020-09" db="EMBL/GenBank/DDBJ databases">
        <authorList>
            <person name="Sun Q."/>
            <person name="Zhou Y."/>
        </authorList>
    </citation>
    <scope>NUCLEOTIDE SEQUENCE</scope>
    <source>
        <strain evidence="8">CGMCC 1.12827</strain>
    </source>
</reference>
<dbReference type="Proteomes" id="UP000621454">
    <property type="component" value="Unassembled WGS sequence"/>
</dbReference>
<reference evidence="8" key="1">
    <citation type="journal article" date="2014" name="Int. J. Syst. Evol. Microbiol.">
        <title>Complete genome sequence of Corynebacterium casei LMG S-19264T (=DSM 44701T), isolated from a smear-ripened cheese.</title>
        <authorList>
            <consortium name="US DOE Joint Genome Institute (JGI-PGF)"/>
            <person name="Walter F."/>
            <person name="Albersmeier A."/>
            <person name="Kalinowski J."/>
            <person name="Ruckert C."/>
        </authorList>
    </citation>
    <scope>NUCLEOTIDE SEQUENCE</scope>
    <source>
        <strain evidence="8">CGMCC 1.12827</strain>
    </source>
</reference>
<protein>
    <submittedName>
        <fullName evidence="8">Alkyl hydroperoxide reductase</fullName>
    </submittedName>
</protein>
<evidence type="ECO:0000259" key="7">
    <source>
        <dbReference type="PROSITE" id="PS51352"/>
    </source>
</evidence>
<keyword evidence="2" id="KW-0201">Cytochrome c-type biogenesis</keyword>
<dbReference type="Gene3D" id="3.40.30.10">
    <property type="entry name" value="Glutaredoxin"/>
    <property type="match status" value="1"/>
</dbReference>
<accession>A0A916WR22</accession>
<evidence type="ECO:0000256" key="1">
    <source>
        <dbReference type="ARBA" id="ARBA00004196"/>
    </source>
</evidence>
<dbReference type="Pfam" id="PF08534">
    <property type="entry name" value="Redoxin"/>
    <property type="match status" value="1"/>
</dbReference>
<keyword evidence="3" id="KW-0812">Transmembrane</keyword>
<evidence type="ECO:0000256" key="4">
    <source>
        <dbReference type="ARBA" id="ARBA00023157"/>
    </source>
</evidence>
<evidence type="ECO:0000256" key="5">
    <source>
        <dbReference type="ARBA" id="ARBA00023284"/>
    </source>
</evidence>
<dbReference type="PANTHER" id="PTHR42852:SF6">
    <property type="entry name" value="THIOL:DISULFIDE INTERCHANGE PROTEIN DSBE"/>
    <property type="match status" value="1"/>
</dbReference>
<keyword evidence="5" id="KW-0676">Redox-active center</keyword>
<evidence type="ECO:0000256" key="2">
    <source>
        <dbReference type="ARBA" id="ARBA00022748"/>
    </source>
</evidence>
<name>A0A916WR22_9ACTN</name>
<dbReference type="PANTHER" id="PTHR42852">
    <property type="entry name" value="THIOL:DISULFIDE INTERCHANGE PROTEIN DSBE"/>
    <property type="match status" value="1"/>
</dbReference>
<keyword evidence="6" id="KW-0732">Signal</keyword>
<dbReference type="GO" id="GO:0016491">
    <property type="term" value="F:oxidoreductase activity"/>
    <property type="evidence" value="ECO:0007669"/>
    <property type="project" value="InterPro"/>
</dbReference>
<dbReference type="InterPro" id="IPR036249">
    <property type="entry name" value="Thioredoxin-like_sf"/>
</dbReference>
<dbReference type="AlphaFoldDB" id="A0A916WR22"/>
<dbReference type="InterPro" id="IPR050553">
    <property type="entry name" value="Thioredoxin_ResA/DsbE_sf"/>
</dbReference>
<sequence length="193" mass="20889">MLALAAVLSMVLGVTACSTGDDAVSQGDTFQFVSPNGKTEIFYNPPSERKHIRDLSGPDLLTGNTIHLSDFAGKVVVINVWASWCGPCRTESDDLEQTYAATKDRGVAFLGIDFRDDKGSAQDFVRNRNVAYPSIYDYGGRSLVALTTPTSVVPTTVVLDRDHRAAAVFLRTVNSDELTTLVQGLAAEQENRS</sequence>
<comment type="caution">
    <text evidence="8">The sequence shown here is derived from an EMBL/GenBank/DDBJ whole genome shotgun (WGS) entry which is preliminary data.</text>
</comment>
<evidence type="ECO:0000256" key="3">
    <source>
        <dbReference type="ARBA" id="ARBA00022968"/>
    </source>
</evidence>
<dbReference type="InterPro" id="IPR017937">
    <property type="entry name" value="Thioredoxin_CS"/>
</dbReference>
<evidence type="ECO:0000313" key="8">
    <source>
        <dbReference type="EMBL" id="GGB21615.1"/>
    </source>
</evidence>
<proteinExistence type="predicted"/>
<keyword evidence="9" id="KW-1185">Reference proteome</keyword>
<dbReference type="GO" id="GO:0017004">
    <property type="term" value="P:cytochrome complex assembly"/>
    <property type="evidence" value="ECO:0007669"/>
    <property type="project" value="UniProtKB-KW"/>
</dbReference>
<gene>
    <name evidence="8" type="ORF">GCM10011489_07240</name>
</gene>
<feature type="domain" description="Thioredoxin" evidence="7">
    <location>
        <begin position="46"/>
        <end position="187"/>
    </location>
</feature>
<evidence type="ECO:0000313" key="9">
    <source>
        <dbReference type="Proteomes" id="UP000621454"/>
    </source>
</evidence>
<feature type="signal peptide" evidence="6">
    <location>
        <begin position="1"/>
        <end position="16"/>
    </location>
</feature>
<organism evidence="8 9">
    <name type="scientific">Gordonia jinhuaensis</name>
    <dbReference type="NCBI Taxonomy" id="1517702"/>
    <lineage>
        <taxon>Bacteria</taxon>
        <taxon>Bacillati</taxon>
        <taxon>Actinomycetota</taxon>
        <taxon>Actinomycetes</taxon>
        <taxon>Mycobacteriales</taxon>
        <taxon>Gordoniaceae</taxon>
        <taxon>Gordonia</taxon>
    </lineage>
</organism>
<dbReference type="SUPFAM" id="SSF52833">
    <property type="entry name" value="Thioredoxin-like"/>
    <property type="match status" value="1"/>
</dbReference>
<keyword evidence="4" id="KW-1015">Disulfide bond</keyword>
<dbReference type="InterPro" id="IPR013766">
    <property type="entry name" value="Thioredoxin_domain"/>
</dbReference>
<evidence type="ECO:0000256" key="6">
    <source>
        <dbReference type="SAM" id="SignalP"/>
    </source>
</evidence>
<dbReference type="PROSITE" id="PS51352">
    <property type="entry name" value="THIOREDOXIN_2"/>
    <property type="match status" value="1"/>
</dbReference>
<keyword evidence="3" id="KW-0735">Signal-anchor</keyword>
<comment type="subcellular location">
    <subcellularLocation>
        <location evidence="1">Cell envelope</location>
    </subcellularLocation>
</comment>